<feature type="compositionally biased region" description="Polar residues" evidence="1">
    <location>
        <begin position="1169"/>
        <end position="1192"/>
    </location>
</feature>
<proteinExistence type="predicted"/>
<feature type="compositionally biased region" description="Basic and acidic residues" evidence="1">
    <location>
        <begin position="577"/>
        <end position="588"/>
    </location>
</feature>
<feature type="compositionally biased region" description="Polar residues" evidence="1">
    <location>
        <begin position="633"/>
        <end position="646"/>
    </location>
</feature>
<reference evidence="2 3" key="1">
    <citation type="submission" date="2019-06" db="EMBL/GenBank/DDBJ databases">
        <title>Wine fermentation using esterase from Monascus purpureus.</title>
        <authorList>
            <person name="Geng C."/>
            <person name="Zhang Y."/>
        </authorList>
    </citation>
    <scope>NUCLEOTIDE SEQUENCE [LARGE SCALE GENOMIC DNA]</scope>
    <source>
        <strain evidence="2">HQ1</strain>
    </source>
</reference>
<comment type="caution">
    <text evidence="2">The sequence shown here is derived from an EMBL/GenBank/DDBJ whole genome shotgun (WGS) entry which is preliminary data.</text>
</comment>
<dbReference type="OrthoDB" id="5382203at2759"/>
<feature type="compositionally biased region" description="Polar residues" evidence="1">
    <location>
        <begin position="933"/>
        <end position="944"/>
    </location>
</feature>
<evidence type="ECO:0000313" key="2">
    <source>
        <dbReference type="EMBL" id="TQB74104.1"/>
    </source>
</evidence>
<accession>A0A507R0W5</accession>
<feature type="compositionally biased region" description="Polar residues" evidence="1">
    <location>
        <begin position="462"/>
        <end position="471"/>
    </location>
</feature>
<dbReference type="Proteomes" id="UP000319663">
    <property type="component" value="Unassembled WGS sequence"/>
</dbReference>
<feature type="compositionally biased region" description="Basic and acidic residues" evidence="1">
    <location>
        <begin position="783"/>
        <end position="795"/>
    </location>
</feature>
<feature type="compositionally biased region" description="Basic and acidic residues" evidence="1">
    <location>
        <begin position="481"/>
        <end position="504"/>
    </location>
</feature>
<feature type="compositionally biased region" description="Polar residues" evidence="1">
    <location>
        <begin position="551"/>
        <end position="563"/>
    </location>
</feature>
<feature type="compositionally biased region" description="Basic and acidic residues" evidence="1">
    <location>
        <begin position="537"/>
        <end position="550"/>
    </location>
</feature>
<name>A0A507R0W5_MONPU</name>
<feature type="compositionally biased region" description="Low complexity" evidence="1">
    <location>
        <begin position="386"/>
        <end position="406"/>
    </location>
</feature>
<sequence length="1263" mass="136726">MPPNRVFHPSDFVAIPRSRSVSLSSDHSHISRVSLLSPPPVIPPPAFVSLSAASEIITTKDGYDAPSDENAQVTPEALALLNGFLDHLLFNVLATAKSTKLSCIRPAISDVLKPRLAREVVSVADSELTEYVGSVGDLDGEPELNGSRQPEGGFDLIRAWKLTRLRCMIYTRLGDLEEEDEDEYIEQDALGECDGFPSRFTASVTVAPTTAVFLTAIIEHIAEQALAVAGEAARTRLSAENSDMFDEQRASPSGQHTRFVLEETDMEKLALNATLGRMWRTWRRRIRPAKLSRTLSRESIRPRAYRRYTFDLSRRDSETAHTCEPDPSSIPLPPSPTVEAQDQTDVQVKEFGTPWLLNDADFEAVTLEAVVAHKVRPRSLMVFSSSSASHKSGSSNSSSPTNASSPQVAKPVRHTRSRSFPNDAYNPSGSLTLDPGTIHQPRTQALEQKHLDTMPERDEPSESVQRETGISVTLAPLESSPSEKQDPKRQEKGYRDLDTAREATVEPSGRVACEGVAISQPDGVEPLELSRSVQQEQRSKAPEAAVKDETSAFQPQEQYSSNYLPHKEGMSATRAGELPEGRLSRQELDTEVSDSTTRQPVIVSPSEAKPPITALSAPNDGTTHTWPKGLAQVPQSPRPSTASRTVSRPAESPTAAFLNRDENEGSQRPPSQPRAASRMSNASQHGHRRSGSIASPGTERAAVQRLSRQTSLSTSSSNYSVSRGSDSFDRRPLTAGAPASPVRGKLKSPIGRPQGDPASPRLRASSETSRMSAGTSDSPGNKSDLDKLIHSDETLHFTLTPKNMRDIEEPEQPARSTTAGLADFLRNTAPREDPKQPKTPPAPFAGAASLPPVAESKSADIPKQKPVVPRPQPIEVAASKNPRMSQLQPRDARPVSGSTSDIVEFLRSTGPALSKNAPQNQGEVAQPLAQRPAQRNFSNTSSEVSGKLAGRDIPESRSPGSRLQARSAASGTGGETSDLIDFIRTGPPTVGAHRIPRAVAPFQDTADSDHSELGSSNNGRDSIQDGRSIANRSHTSFSSNTGLLDSVDRASSQASIVRRTSVPGDAHIETRPSRRHLQARDPYIVDFEEDEEDDDLDELLGTRRPKRKQESLMDFLRSVPGPPGQEESPQSLWGSTALAENPRSGTSLGAPSMRSRLMSKTSLDRIPTLKSSKASLRSFADSSGQSTYSTKVGSERNPGFAGPRSQTMNPTRRQTETGALTGLLKSTGPPPPRAYVAMTGGKVKDSSSSPFSRFFGRRKKVEA</sequence>
<dbReference type="STRING" id="5098.A0A507R0W5"/>
<organism evidence="2 3">
    <name type="scientific">Monascus purpureus</name>
    <name type="common">Red mold</name>
    <name type="synonym">Monascus anka</name>
    <dbReference type="NCBI Taxonomy" id="5098"/>
    <lineage>
        <taxon>Eukaryota</taxon>
        <taxon>Fungi</taxon>
        <taxon>Dikarya</taxon>
        <taxon>Ascomycota</taxon>
        <taxon>Pezizomycotina</taxon>
        <taxon>Eurotiomycetes</taxon>
        <taxon>Eurotiomycetidae</taxon>
        <taxon>Eurotiales</taxon>
        <taxon>Aspergillaceae</taxon>
        <taxon>Monascus</taxon>
    </lineage>
</organism>
<dbReference type="EMBL" id="VIFY01000035">
    <property type="protein sequence ID" value="TQB74104.1"/>
    <property type="molecule type" value="Genomic_DNA"/>
</dbReference>
<evidence type="ECO:0000256" key="1">
    <source>
        <dbReference type="SAM" id="MobiDB-lite"/>
    </source>
</evidence>
<gene>
    <name evidence="2" type="ORF">MPDQ_005161</name>
</gene>
<feature type="compositionally biased region" description="Acidic residues" evidence="1">
    <location>
        <begin position="1086"/>
        <end position="1098"/>
    </location>
</feature>
<dbReference type="AlphaFoldDB" id="A0A507R0W5"/>
<feature type="region of interest" description="Disordered" evidence="1">
    <location>
        <begin position="316"/>
        <end position="341"/>
    </location>
</feature>
<protein>
    <submittedName>
        <fullName evidence="2">Uncharacterized protein</fullName>
    </submittedName>
</protein>
<feature type="compositionally biased region" description="Polar residues" evidence="1">
    <location>
        <begin position="1030"/>
        <end position="1055"/>
    </location>
</feature>
<feature type="region of interest" description="Disordered" evidence="1">
    <location>
        <begin position="386"/>
        <end position="1263"/>
    </location>
</feature>
<feature type="compositionally biased region" description="Low complexity" evidence="1">
    <location>
        <begin position="707"/>
        <end position="725"/>
    </location>
</feature>
<evidence type="ECO:0000313" key="3">
    <source>
        <dbReference type="Proteomes" id="UP000319663"/>
    </source>
</evidence>
<feature type="compositionally biased region" description="Polar residues" evidence="1">
    <location>
        <begin position="1204"/>
        <end position="1218"/>
    </location>
</feature>
<feature type="compositionally biased region" description="Polar residues" evidence="1">
    <location>
        <begin position="765"/>
        <end position="781"/>
    </location>
</feature>
<feature type="compositionally biased region" description="Basic and acidic residues" evidence="1">
    <location>
        <begin position="447"/>
        <end position="460"/>
    </location>
</feature>
<keyword evidence="3" id="KW-1185">Reference proteome</keyword>